<keyword evidence="2" id="KW-0813">Transport</keyword>
<evidence type="ECO:0000256" key="5">
    <source>
        <dbReference type="ARBA" id="ARBA00023136"/>
    </source>
</evidence>
<sequence>MNRTPTTHHGAQSRADSSVRAVQVGIVADVCLTALKLTGGWAFQSSSLSADGWHSAGDMTTDLVALVVVHACQHLRTIRKDTSAARLLEETSSLVSSGALVALGLQMAWGNMTSLQLQFFAASSGIDTPLDVATGHSLGPSSTNFHAAWIALITVIVKEWLYHRTLKVAKNQCSALLKSTAMHHRLDGLMSLVTVAAVVLSSTGIGTAWIDSLGGLCISILLSQGALRNLITVCTPFDHSMYCNRDLT</sequence>
<evidence type="ECO:0000313" key="9">
    <source>
        <dbReference type="Proteomes" id="UP000005206"/>
    </source>
</evidence>
<dbReference type="HOGENOM" id="CLU_1120410_0_0_1"/>
<name>C7ZLP0_FUSV7</name>
<comment type="subcellular location">
    <subcellularLocation>
        <location evidence="1">Membrane</location>
        <topology evidence="1">Multi-pass membrane protein</topology>
    </subcellularLocation>
</comment>
<feature type="domain" description="Cation efflux protein transmembrane" evidence="7">
    <location>
        <begin position="23"/>
        <end position="230"/>
    </location>
</feature>
<dbReference type="GeneID" id="9679211"/>
<dbReference type="eggNOG" id="KOG1485">
    <property type="taxonomic scope" value="Eukaryota"/>
</dbReference>
<evidence type="ECO:0000256" key="4">
    <source>
        <dbReference type="ARBA" id="ARBA00022989"/>
    </source>
</evidence>
<protein>
    <recommendedName>
        <fullName evidence="7">Cation efflux protein transmembrane domain-containing protein</fullName>
    </recommendedName>
</protein>
<organism evidence="8 9">
    <name type="scientific">Fusarium vanettenii (strain ATCC MYA-4622 / CBS 123669 / FGSC 9596 / NRRL 45880 / 77-13-4)</name>
    <name type="common">Fusarium solani subsp. pisi</name>
    <dbReference type="NCBI Taxonomy" id="660122"/>
    <lineage>
        <taxon>Eukaryota</taxon>
        <taxon>Fungi</taxon>
        <taxon>Dikarya</taxon>
        <taxon>Ascomycota</taxon>
        <taxon>Pezizomycotina</taxon>
        <taxon>Sordariomycetes</taxon>
        <taxon>Hypocreomycetidae</taxon>
        <taxon>Hypocreales</taxon>
        <taxon>Nectriaceae</taxon>
        <taxon>Fusarium</taxon>
        <taxon>Fusarium solani species complex</taxon>
        <taxon>Fusarium vanettenii</taxon>
    </lineage>
</organism>
<gene>
    <name evidence="8" type="ORF">NECHADRAFT_82455</name>
</gene>
<dbReference type="InterPro" id="IPR050291">
    <property type="entry name" value="CDF_Transporter"/>
</dbReference>
<evidence type="ECO:0000256" key="3">
    <source>
        <dbReference type="ARBA" id="ARBA00022692"/>
    </source>
</evidence>
<dbReference type="GO" id="GO:0098771">
    <property type="term" value="P:inorganic ion homeostasis"/>
    <property type="evidence" value="ECO:0007669"/>
    <property type="project" value="UniProtKB-ARBA"/>
</dbReference>
<dbReference type="Gene3D" id="1.20.1510.10">
    <property type="entry name" value="Cation efflux protein transmembrane domain"/>
    <property type="match status" value="1"/>
</dbReference>
<dbReference type="GO" id="GO:0030003">
    <property type="term" value="P:intracellular monoatomic cation homeostasis"/>
    <property type="evidence" value="ECO:0007669"/>
    <property type="project" value="UniProtKB-ARBA"/>
</dbReference>
<dbReference type="KEGG" id="nhe:NECHADRAFT_82455"/>
<dbReference type="GO" id="GO:0016020">
    <property type="term" value="C:membrane"/>
    <property type="evidence" value="ECO:0007669"/>
    <property type="project" value="UniProtKB-SubCell"/>
</dbReference>
<dbReference type="Proteomes" id="UP000005206">
    <property type="component" value="Chromosome 7"/>
</dbReference>
<dbReference type="AlphaFoldDB" id="C7ZLP0"/>
<dbReference type="OrthoDB" id="435980at2759"/>
<evidence type="ECO:0000256" key="2">
    <source>
        <dbReference type="ARBA" id="ARBA00022448"/>
    </source>
</evidence>
<keyword evidence="5 6" id="KW-0472">Membrane</keyword>
<keyword evidence="4 6" id="KW-1133">Transmembrane helix</keyword>
<dbReference type="PANTHER" id="PTHR43840:SF15">
    <property type="entry name" value="MITOCHONDRIAL METAL TRANSPORTER 1-RELATED"/>
    <property type="match status" value="1"/>
</dbReference>
<evidence type="ECO:0000313" key="8">
    <source>
        <dbReference type="EMBL" id="EEU35063.1"/>
    </source>
</evidence>
<dbReference type="VEuPathDB" id="FungiDB:NECHADRAFT_82455"/>
<evidence type="ECO:0000256" key="1">
    <source>
        <dbReference type="ARBA" id="ARBA00004141"/>
    </source>
</evidence>
<feature type="transmembrane region" description="Helical" evidence="6">
    <location>
        <begin position="188"/>
        <end position="210"/>
    </location>
</feature>
<dbReference type="GO" id="GO:0008324">
    <property type="term" value="F:monoatomic cation transmembrane transporter activity"/>
    <property type="evidence" value="ECO:0007669"/>
    <property type="project" value="InterPro"/>
</dbReference>
<dbReference type="EMBL" id="GG698946">
    <property type="protein sequence ID" value="EEU35063.1"/>
    <property type="molecule type" value="Genomic_DNA"/>
</dbReference>
<dbReference type="OMA" id="RATPHVY"/>
<keyword evidence="9" id="KW-1185">Reference proteome</keyword>
<dbReference type="InParanoid" id="C7ZLP0"/>
<dbReference type="InterPro" id="IPR058533">
    <property type="entry name" value="Cation_efflux_TM"/>
</dbReference>
<accession>C7ZLP0</accession>
<dbReference type="InterPro" id="IPR027469">
    <property type="entry name" value="Cation_efflux_TMD_sf"/>
</dbReference>
<keyword evidence="3 6" id="KW-0812">Transmembrane</keyword>
<dbReference type="PANTHER" id="PTHR43840">
    <property type="entry name" value="MITOCHONDRIAL METAL TRANSPORTER 1-RELATED"/>
    <property type="match status" value="1"/>
</dbReference>
<dbReference type="Pfam" id="PF01545">
    <property type="entry name" value="Cation_efflux"/>
    <property type="match status" value="1"/>
</dbReference>
<dbReference type="RefSeq" id="XP_003040776.1">
    <property type="nucleotide sequence ID" value="XM_003040730.1"/>
</dbReference>
<evidence type="ECO:0000256" key="6">
    <source>
        <dbReference type="SAM" id="Phobius"/>
    </source>
</evidence>
<reference evidence="8 9" key="1">
    <citation type="journal article" date="2009" name="PLoS Genet.">
        <title>The genome of Nectria haematococca: contribution of supernumerary chromosomes to gene expansion.</title>
        <authorList>
            <person name="Coleman J.J."/>
            <person name="Rounsley S.D."/>
            <person name="Rodriguez-Carres M."/>
            <person name="Kuo A."/>
            <person name="Wasmann C.C."/>
            <person name="Grimwood J."/>
            <person name="Schmutz J."/>
            <person name="Taga M."/>
            <person name="White G.J."/>
            <person name="Zhou S."/>
            <person name="Schwartz D.C."/>
            <person name="Freitag M."/>
            <person name="Ma L.J."/>
            <person name="Danchin E.G."/>
            <person name="Henrissat B."/>
            <person name="Coutinho P.M."/>
            <person name="Nelson D.R."/>
            <person name="Straney D."/>
            <person name="Napoli C.A."/>
            <person name="Barker B.M."/>
            <person name="Gribskov M."/>
            <person name="Rep M."/>
            <person name="Kroken S."/>
            <person name="Molnar I."/>
            <person name="Rensing C."/>
            <person name="Kennell J.C."/>
            <person name="Zamora J."/>
            <person name="Farman M.L."/>
            <person name="Selker E.U."/>
            <person name="Salamov A."/>
            <person name="Shapiro H."/>
            <person name="Pangilinan J."/>
            <person name="Lindquist E."/>
            <person name="Lamers C."/>
            <person name="Grigoriev I.V."/>
            <person name="Geiser D.M."/>
            <person name="Covert S.F."/>
            <person name="Temporini E."/>
            <person name="Vanetten H.D."/>
        </authorList>
    </citation>
    <scope>NUCLEOTIDE SEQUENCE [LARGE SCALE GENOMIC DNA]</scope>
    <source>
        <strain evidence="9">ATCC MYA-4622 / CBS 123669 / FGSC 9596 / NRRL 45880 / 77-13-4</strain>
    </source>
</reference>
<proteinExistence type="predicted"/>
<dbReference type="SUPFAM" id="SSF161111">
    <property type="entry name" value="Cation efflux protein transmembrane domain-like"/>
    <property type="match status" value="1"/>
</dbReference>
<evidence type="ECO:0000259" key="7">
    <source>
        <dbReference type="Pfam" id="PF01545"/>
    </source>
</evidence>